<gene>
    <name evidence="3" type="ORF">QNI16_36365</name>
</gene>
<organism evidence="3 4">
    <name type="scientific">Xanthocytophaga flava</name>
    <dbReference type="NCBI Taxonomy" id="3048013"/>
    <lineage>
        <taxon>Bacteria</taxon>
        <taxon>Pseudomonadati</taxon>
        <taxon>Bacteroidota</taxon>
        <taxon>Cytophagia</taxon>
        <taxon>Cytophagales</taxon>
        <taxon>Rhodocytophagaceae</taxon>
        <taxon>Xanthocytophaga</taxon>
    </lineage>
</organism>
<evidence type="ECO:0000313" key="4">
    <source>
        <dbReference type="Proteomes" id="UP001241110"/>
    </source>
</evidence>
<comment type="caution">
    <text evidence="3">The sequence shown here is derived from an EMBL/GenBank/DDBJ whole genome shotgun (WGS) entry which is preliminary data.</text>
</comment>
<accession>A0AAE3QYY4</accession>
<keyword evidence="1" id="KW-1133">Transmembrane helix</keyword>
<sequence>MIGTLSAAVLYKDSEKFRKVSLYLPFFVLVLSGTIPYCYYCIFFYLFHIVLSAGFWSIISDRFSPLTQTYMHTSYKEVISCLSRIEILLSDIRPNLSQVSDLLLDNERLGGIELAMEITGLAKSTIYHLAADGLIPFMKQRRKLYFSSRDLYQWIKDGKHKTLQEMEEEIERHLSQTHQSQTSGLIVTSTR</sequence>
<reference evidence="3" key="1">
    <citation type="submission" date="2023-05" db="EMBL/GenBank/DDBJ databases">
        <authorList>
            <person name="Zhang X."/>
        </authorList>
    </citation>
    <scope>NUCLEOTIDE SEQUENCE</scope>
    <source>
        <strain evidence="3">YF14B1</strain>
    </source>
</reference>
<protein>
    <submittedName>
        <fullName evidence="3">Helix-turn-helix domain-containing protein</fullName>
    </submittedName>
</protein>
<feature type="transmembrane region" description="Helical" evidence="1">
    <location>
        <begin position="20"/>
        <end position="36"/>
    </location>
</feature>
<evidence type="ECO:0000259" key="2">
    <source>
        <dbReference type="Pfam" id="PF12728"/>
    </source>
</evidence>
<dbReference type="InterPro" id="IPR041657">
    <property type="entry name" value="HTH_17"/>
</dbReference>
<keyword evidence="1" id="KW-0812">Transmembrane</keyword>
<feature type="domain" description="Helix-turn-helix" evidence="2">
    <location>
        <begin position="115"/>
        <end position="157"/>
    </location>
</feature>
<evidence type="ECO:0000313" key="3">
    <source>
        <dbReference type="EMBL" id="MDJ1486013.1"/>
    </source>
</evidence>
<dbReference type="Pfam" id="PF12728">
    <property type="entry name" value="HTH_17"/>
    <property type="match status" value="1"/>
</dbReference>
<proteinExistence type="predicted"/>
<evidence type="ECO:0000256" key="1">
    <source>
        <dbReference type="SAM" id="Phobius"/>
    </source>
</evidence>
<name>A0AAE3QYY4_9BACT</name>
<dbReference type="EMBL" id="JASJOS010000026">
    <property type="protein sequence ID" value="MDJ1486013.1"/>
    <property type="molecule type" value="Genomic_DNA"/>
</dbReference>
<dbReference type="AlphaFoldDB" id="A0AAE3QYY4"/>
<dbReference type="Proteomes" id="UP001241110">
    <property type="component" value="Unassembled WGS sequence"/>
</dbReference>
<dbReference type="RefSeq" id="WP_313989322.1">
    <property type="nucleotide sequence ID" value="NZ_JASJOS010000026.1"/>
</dbReference>
<keyword evidence="1" id="KW-0472">Membrane</keyword>